<keyword evidence="2" id="KW-1185">Reference proteome</keyword>
<dbReference type="STRING" id="1144548.SAMN05443287_10321"/>
<dbReference type="EMBL" id="FNYV01000003">
    <property type="protein sequence ID" value="SEJ12075.1"/>
    <property type="molecule type" value="Genomic_DNA"/>
</dbReference>
<dbReference type="OrthoDB" id="3537879at2"/>
<protein>
    <recommendedName>
        <fullName evidence="3">DUF1877 family protein</fullName>
    </recommendedName>
</protein>
<reference evidence="2" key="1">
    <citation type="submission" date="2016-10" db="EMBL/GenBank/DDBJ databases">
        <authorList>
            <person name="Varghese N."/>
            <person name="Submissions S."/>
        </authorList>
    </citation>
    <scope>NUCLEOTIDE SEQUENCE [LARGE SCALE GENOMIC DNA]</scope>
    <source>
        <strain evidence="2">CGMCC 4.7038</strain>
    </source>
</reference>
<accession>A0A1H6WI85</accession>
<name>A0A1H6WI85_9ACTN</name>
<evidence type="ECO:0000313" key="1">
    <source>
        <dbReference type="EMBL" id="SEJ12075.1"/>
    </source>
</evidence>
<dbReference type="Proteomes" id="UP000198707">
    <property type="component" value="Unassembled WGS sequence"/>
</dbReference>
<organism evidence="1 2">
    <name type="scientific">Micromonospora phaseoli</name>
    <dbReference type="NCBI Taxonomy" id="1144548"/>
    <lineage>
        <taxon>Bacteria</taxon>
        <taxon>Bacillati</taxon>
        <taxon>Actinomycetota</taxon>
        <taxon>Actinomycetes</taxon>
        <taxon>Micromonosporales</taxon>
        <taxon>Micromonosporaceae</taxon>
        <taxon>Micromonospora</taxon>
    </lineage>
</organism>
<proteinExistence type="predicted"/>
<dbReference type="AlphaFoldDB" id="A0A1H6WI85"/>
<gene>
    <name evidence="1" type="ORF">SAMN05443287_10321</name>
</gene>
<evidence type="ECO:0000313" key="2">
    <source>
        <dbReference type="Proteomes" id="UP000198707"/>
    </source>
</evidence>
<evidence type="ECO:0008006" key="3">
    <source>
        <dbReference type="Google" id="ProtNLM"/>
    </source>
</evidence>
<sequence>MGVLYDYFRTGDEEAVAKLMAATDGGPVVREGGSPLVDALDAKGIDPSVVLGKVVSFALDVPWTAGLVGERLVWPDGPGPDPEYEGPWVAALSDRARDALAGVTDDQLPGLADRWSRIEELSHYSDMQPGAMLSVLHEFVGLARRARANAESLYCWICL</sequence>
<dbReference type="RefSeq" id="WP_139217925.1">
    <property type="nucleotide sequence ID" value="NZ_BOPI01000045.1"/>
</dbReference>